<dbReference type="AlphaFoldDB" id="C7Q9D2"/>
<gene>
    <name evidence="2" type="ordered locus">Caci_5419</name>
</gene>
<keyword evidence="3" id="KW-1185">Reference proteome</keyword>
<evidence type="ECO:0000313" key="2">
    <source>
        <dbReference type="EMBL" id="ACU74278.1"/>
    </source>
</evidence>
<sequence>MSEQTTGSSTAGGFQGDLTEAFNPAPGIGCCGSPAANTGVQTATPVAGPCCGTAEEAKAEGACCGSAAKTEAVAASTGCCG</sequence>
<reference evidence="2 3" key="1">
    <citation type="journal article" date="2009" name="Stand. Genomic Sci.">
        <title>Complete genome sequence of Catenulispora acidiphila type strain (ID 139908).</title>
        <authorList>
            <person name="Copeland A."/>
            <person name="Lapidus A."/>
            <person name="Glavina Del Rio T."/>
            <person name="Nolan M."/>
            <person name="Lucas S."/>
            <person name="Chen F."/>
            <person name="Tice H."/>
            <person name="Cheng J.F."/>
            <person name="Bruce D."/>
            <person name="Goodwin L."/>
            <person name="Pitluck S."/>
            <person name="Mikhailova N."/>
            <person name="Pati A."/>
            <person name="Ivanova N."/>
            <person name="Mavromatis K."/>
            <person name="Chen A."/>
            <person name="Palaniappan K."/>
            <person name="Chain P."/>
            <person name="Land M."/>
            <person name="Hauser L."/>
            <person name="Chang Y.J."/>
            <person name="Jeffries C.D."/>
            <person name="Chertkov O."/>
            <person name="Brettin T."/>
            <person name="Detter J.C."/>
            <person name="Han C."/>
            <person name="Ali Z."/>
            <person name="Tindall B.J."/>
            <person name="Goker M."/>
            <person name="Bristow J."/>
            <person name="Eisen J.A."/>
            <person name="Markowitz V."/>
            <person name="Hugenholtz P."/>
            <person name="Kyrpides N.C."/>
            <person name="Klenk H.P."/>
        </authorList>
    </citation>
    <scope>NUCLEOTIDE SEQUENCE [LARGE SCALE GENOMIC DNA]</scope>
    <source>
        <strain evidence="3">DSM 44928 / JCM 14897 / NBRC 102108 / NRRL B-24433 / ID139908</strain>
    </source>
</reference>
<organism evidence="2 3">
    <name type="scientific">Catenulispora acidiphila (strain DSM 44928 / JCM 14897 / NBRC 102108 / NRRL B-24433 / ID139908)</name>
    <dbReference type="NCBI Taxonomy" id="479433"/>
    <lineage>
        <taxon>Bacteria</taxon>
        <taxon>Bacillati</taxon>
        <taxon>Actinomycetota</taxon>
        <taxon>Actinomycetes</taxon>
        <taxon>Catenulisporales</taxon>
        <taxon>Catenulisporaceae</taxon>
        <taxon>Catenulispora</taxon>
    </lineage>
</organism>
<evidence type="ECO:0000313" key="3">
    <source>
        <dbReference type="Proteomes" id="UP000000851"/>
    </source>
</evidence>
<dbReference type="RefSeq" id="WP_015794007.1">
    <property type="nucleotide sequence ID" value="NC_013131.1"/>
</dbReference>
<feature type="compositionally biased region" description="Polar residues" evidence="1">
    <location>
        <begin position="1"/>
        <end position="12"/>
    </location>
</feature>
<evidence type="ECO:0000256" key="1">
    <source>
        <dbReference type="SAM" id="MobiDB-lite"/>
    </source>
</evidence>
<proteinExistence type="predicted"/>
<feature type="region of interest" description="Disordered" evidence="1">
    <location>
        <begin position="1"/>
        <end position="20"/>
    </location>
</feature>
<protein>
    <submittedName>
        <fullName evidence="2">Uncharacterized protein</fullName>
    </submittedName>
</protein>
<dbReference type="HOGENOM" id="CLU_2583273_0_0_11"/>
<accession>C7Q9D2</accession>
<dbReference type="eggNOG" id="ENOG502ZXGF">
    <property type="taxonomic scope" value="Bacteria"/>
</dbReference>
<name>C7Q9D2_CATAD</name>
<dbReference type="KEGG" id="cai:Caci_5419"/>
<dbReference type="EMBL" id="CP001700">
    <property type="protein sequence ID" value="ACU74278.1"/>
    <property type="molecule type" value="Genomic_DNA"/>
</dbReference>
<dbReference type="STRING" id="479433.Caci_5419"/>
<dbReference type="InParanoid" id="C7Q9D2"/>
<dbReference type="Proteomes" id="UP000000851">
    <property type="component" value="Chromosome"/>
</dbReference>